<proteinExistence type="predicted"/>
<evidence type="ECO:0000313" key="2">
    <source>
        <dbReference type="Proteomes" id="UP000784294"/>
    </source>
</evidence>
<dbReference type="Proteomes" id="UP000784294">
    <property type="component" value="Unassembled WGS sequence"/>
</dbReference>
<dbReference type="EMBL" id="CAAALY010090690">
    <property type="protein sequence ID" value="VEL27888.1"/>
    <property type="molecule type" value="Genomic_DNA"/>
</dbReference>
<reference evidence="1" key="1">
    <citation type="submission" date="2018-11" db="EMBL/GenBank/DDBJ databases">
        <authorList>
            <consortium name="Pathogen Informatics"/>
        </authorList>
    </citation>
    <scope>NUCLEOTIDE SEQUENCE</scope>
</reference>
<accession>A0A448X4J0</accession>
<organism evidence="1 2">
    <name type="scientific">Protopolystoma xenopodis</name>
    <dbReference type="NCBI Taxonomy" id="117903"/>
    <lineage>
        <taxon>Eukaryota</taxon>
        <taxon>Metazoa</taxon>
        <taxon>Spiralia</taxon>
        <taxon>Lophotrochozoa</taxon>
        <taxon>Platyhelminthes</taxon>
        <taxon>Monogenea</taxon>
        <taxon>Polyopisthocotylea</taxon>
        <taxon>Polystomatidea</taxon>
        <taxon>Polystomatidae</taxon>
        <taxon>Protopolystoma</taxon>
    </lineage>
</organism>
<sequence length="144" mass="16725">MTSGPRLFVVVAQFSRTSQANANKHERVTRESRKRRTTLRHKWTDVGGLAEKAATKNDSVLQHFIHSMQMDKVEWLPWTDLAWRPDRKVGMGTMATAKPVAQRQLSRHESLFGWRTNEEAFRMRSVSRWQHKVENLSVRSPSPS</sequence>
<keyword evidence="2" id="KW-1185">Reference proteome</keyword>
<protein>
    <submittedName>
        <fullName evidence="1">Uncharacterized protein</fullName>
    </submittedName>
</protein>
<comment type="caution">
    <text evidence="1">The sequence shown here is derived from an EMBL/GenBank/DDBJ whole genome shotgun (WGS) entry which is preliminary data.</text>
</comment>
<evidence type="ECO:0000313" key="1">
    <source>
        <dbReference type="EMBL" id="VEL27888.1"/>
    </source>
</evidence>
<dbReference type="AlphaFoldDB" id="A0A448X4J0"/>
<name>A0A448X4J0_9PLAT</name>
<gene>
    <name evidence="1" type="ORF">PXEA_LOCUS21328</name>
</gene>